<dbReference type="OrthoDB" id="815611at2"/>
<proteinExistence type="predicted"/>
<gene>
    <name evidence="2" type="ORF">SAMN04489724_3226</name>
</gene>
<dbReference type="Proteomes" id="UP000199673">
    <property type="component" value="Unassembled WGS sequence"/>
</dbReference>
<keyword evidence="3" id="KW-1185">Reference proteome</keyword>
<reference evidence="3" key="1">
    <citation type="submission" date="2016-10" db="EMBL/GenBank/DDBJ databases">
        <authorList>
            <person name="Varghese N."/>
            <person name="Submissions S."/>
        </authorList>
    </citation>
    <scope>NUCLEOTIDE SEQUENCE [LARGE SCALE GENOMIC DNA]</scope>
    <source>
        <strain evidence="3">DSM 23445</strain>
    </source>
</reference>
<evidence type="ECO:0008006" key="4">
    <source>
        <dbReference type="Google" id="ProtNLM"/>
    </source>
</evidence>
<feature type="signal peptide" evidence="1">
    <location>
        <begin position="1"/>
        <end position="19"/>
    </location>
</feature>
<evidence type="ECO:0000313" key="2">
    <source>
        <dbReference type="EMBL" id="SFT99134.1"/>
    </source>
</evidence>
<dbReference type="RefSeq" id="WP_091695326.1">
    <property type="nucleotide sequence ID" value="NZ_FPBF01000004.1"/>
</dbReference>
<protein>
    <recommendedName>
        <fullName evidence="4">DUF4221 domain-containing protein</fullName>
    </recommendedName>
</protein>
<dbReference type="PROSITE" id="PS51257">
    <property type="entry name" value="PROKAR_LIPOPROTEIN"/>
    <property type="match status" value="1"/>
</dbReference>
<dbReference type="AlphaFoldDB" id="A0A1I7CID1"/>
<dbReference type="STRING" id="305507.SAMN04489724_3226"/>
<evidence type="ECO:0000313" key="3">
    <source>
        <dbReference type="Proteomes" id="UP000199673"/>
    </source>
</evidence>
<name>A0A1I7CID1_9BACT</name>
<accession>A0A1I7CID1</accession>
<feature type="chain" id="PRO_5011779964" description="DUF4221 domain-containing protein" evidence="1">
    <location>
        <begin position="20"/>
        <end position="379"/>
    </location>
</feature>
<organism evidence="2 3">
    <name type="scientific">Algoriphagus locisalis</name>
    <dbReference type="NCBI Taxonomy" id="305507"/>
    <lineage>
        <taxon>Bacteria</taxon>
        <taxon>Pseudomonadati</taxon>
        <taxon>Bacteroidota</taxon>
        <taxon>Cytophagia</taxon>
        <taxon>Cytophagales</taxon>
        <taxon>Cyclobacteriaceae</taxon>
        <taxon>Algoriphagus</taxon>
    </lineage>
</organism>
<sequence>MIYRHILLALLALSLYACSSSEKSEKESSQPSAEWELQVLDSIQVDYLGNVSTGDFRDGLGLIYDYKANTLVKIDYEGNVLSTRAFPKDGPNSISFISTVKIDPSSNPYIGGHDGPYFELNEDLSVKRKIEMPFASQSFGGLMDAKSFEFWQDNIILYYTGRDEVGPFTENYLEEYFLLEKLNPSTGESSPLIRTPETSKFSTGLLYERPSISFTIVENDLLLYFNNEPKIHRFNLLDSGKHMETLDLNPTRFIEAPELKDKYERYSYEKLVEGNIFGVFAGQNHIVVHYSEGISEDVFGSQNFTFPDDFPRLAELNQSYFKVYDAEKGWSNEVPIPKKVKQIYAIENPTEPFFALRDDEYVGEEQEYLTFYKLQLVQK</sequence>
<evidence type="ECO:0000256" key="1">
    <source>
        <dbReference type="SAM" id="SignalP"/>
    </source>
</evidence>
<dbReference type="EMBL" id="FPBF01000004">
    <property type="protein sequence ID" value="SFT99134.1"/>
    <property type="molecule type" value="Genomic_DNA"/>
</dbReference>
<keyword evidence="1" id="KW-0732">Signal</keyword>